<organism evidence="2 3">
    <name type="scientific">Hyphomicrobium denitrificans (strain ATCC 51888 / DSM 1869 / NCIMB 11706 / TK 0415)</name>
    <dbReference type="NCBI Taxonomy" id="582899"/>
    <lineage>
        <taxon>Bacteria</taxon>
        <taxon>Pseudomonadati</taxon>
        <taxon>Pseudomonadota</taxon>
        <taxon>Alphaproteobacteria</taxon>
        <taxon>Hyphomicrobiales</taxon>
        <taxon>Hyphomicrobiaceae</taxon>
        <taxon>Hyphomicrobium</taxon>
    </lineage>
</organism>
<dbReference type="STRING" id="582899.Hden_2386"/>
<feature type="chain" id="PRO_5003116415" evidence="1">
    <location>
        <begin position="24"/>
        <end position="208"/>
    </location>
</feature>
<evidence type="ECO:0000313" key="3">
    <source>
        <dbReference type="Proteomes" id="UP000002033"/>
    </source>
</evidence>
<keyword evidence="1" id="KW-0732">Signal</keyword>
<accession>D8JRW5</accession>
<dbReference type="KEGG" id="hdn:Hden_2386"/>
<feature type="signal peptide" evidence="1">
    <location>
        <begin position="1"/>
        <end position="23"/>
    </location>
</feature>
<sequence precursor="true">MRMRFASALLAALSGLAGSAAIADTPSSTVIAPVLGQLVGFTLPDGFAIQKEDADATRYFRPALLKGENSDNWTQMISITGVKDTDKDPTKNAQFIAANISSSIQKLCPDTFSVKPFGPTKIDGQDAFVAVTSCGKIEPDKHSETALTVAIKAREAVYTIQWAERAPANAENLTIDESKWKARLKQMVPFRICPVVAGEKAPYPSCVK</sequence>
<gene>
    <name evidence="2" type="ordered locus">Hden_2386</name>
</gene>
<keyword evidence="3" id="KW-1185">Reference proteome</keyword>
<protein>
    <submittedName>
        <fullName evidence="2">Uncharacterized protein</fullName>
    </submittedName>
</protein>
<dbReference type="Proteomes" id="UP000002033">
    <property type="component" value="Chromosome"/>
</dbReference>
<dbReference type="EMBL" id="CP002083">
    <property type="protein sequence ID" value="ADJ24183.1"/>
    <property type="molecule type" value="Genomic_DNA"/>
</dbReference>
<dbReference type="HOGENOM" id="CLU_1271029_0_0_5"/>
<evidence type="ECO:0000313" key="2">
    <source>
        <dbReference type="EMBL" id="ADJ24183.1"/>
    </source>
</evidence>
<name>D8JRW5_HYPDA</name>
<dbReference type="eggNOG" id="ENOG5031WU7">
    <property type="taxonomic scope" value="Bacteria"/>
</dbReference>
<dbReference type="RefSeq" id="WP_013216342.1">
    <property type="nucleotide sequence ID" value="NC_014313.1"/>
</dbReference>
<dbReference type="AlphaFoldDB" id="D8JRW5"/>
<reference evidence="3" key="1">
    <citation type="journal article" date="2011" name="J. Bacteriol.">
        <title>Genome sequences of eight morphologically diverse alphaproteobacteria.</title>
        <authorList>
            <consortium name="US DOE Joint Genome Institute"/>
            <person name="Brown P.J."/>
            <person name="Kysela D.T."/>
            <person name="Buechlein A."/>
            <person name="Hemmerich C."/>
            <person name="Brun Y.V."/>
        </authorList>
    </citation>
    <scope>NUCLEOTIDE SEQUENCE [LARGE SCALE GENOMIC DNA]</scope>
    <source>
        <strain evidence="3">ATCC 51888 / DSM 1869 / NCIB 11706 / TK 0415</strain>
    </source>
</reference>
<evidence type="ECO:0000256" key="1">
    <source>
        <dbReference type="SAM" id="SignalP"/>
    </source>
</evidence>
<proteinExistence type="predicted"/>